<comment type="caution">
    <text evidence="1">The sequence shown here is derived from an EMBL/GenBank/DDBJ whole genome shotgun (WGS) entry which is preliminary data.</text>
</comment>
<dbReference type="InterPro" id="IPR029056">
    <property type="entry name" value="Ribokinase-like"/>
</dbReference>
<organism evidence="1 2">
    <name type="scientific">Purpureocillium lilacinum</name>
    <name type="common">Paecilomyces lilacinus</name>
    <dbReference type="NCBI Taxonomy" id="33203"/>
    <lineage>
        <taxon>Eukaryota</taxon>
        <taxon>Fungi</taxon>
        <taxon>Dikarya</taxon>
        <taxon>Ascomycota</taxon>
        <taxon>Pezizomycotina</taxon>
        <taxon>Sordariomycetes</taxon>
        <taxon>Hypocreomycetidae</taxon>
        <taxon>Hypocreales</taxon>
        <taxon>Ophiocordycipitaceae</taxon>
        <taxon>Purpureocillium</taxon>
    </lineage>
</organism>
<dbReference type="AlphaFoldDB" id="A0A179GJI8"/>
<sequence>MKHLILVGACYLDTILSVPHYPEEDSKLRATRIKVRRGGNCPNSLEVLQQLLEGREDLRLYLVSCLPDRASAAAERVAASFGADSKVDFRHCIYRSGHAEAASSYIIRSDQSGSRTVVNYNDLPEMTTTEFARIVAQFAPEDDTWWHFEGRIPDTAIECVRLLRRSMPSATVSVEVEKPGRPGLPELAAEADVVFYSRTWAEVRD</sequence>
<dbReference type="OrthoDB" id="204058at2759"/>
<gene>
    <name evidence="1" type="ORF">VFPBJ_08003</name>
</gene>
<proteinExistence type="predicted"/>
<dbReference type="GO" id="GO:0016301">
    <property type="term" value="F:kinase activity"/>
    <property type="evidence" value="ECO:0007669"/>
    <property type="project" value="UniProtKB-KW"/>
</dbReference>
<dbReference type="EMBL" id="LSBH01000006">
    <property type="protein sequence ID" value="OAQ77531.1"/>
    <property type="molecule type" value="Genomic_DNA"/>
</dbReference>
<dbReference type="SUPFAM" id="SSF53613">
    <property type="entry name" value="Ribokinase-like"/>
    <property type="match status" value="1"/>
</dbReference>
<dbReference type="PANTHER" id="PTHR42774">
    <property type="entry name" value="PHOSPHOTRANSFERASE SYSTEM TRANSPORT PROTEIN"/>
    <property type="match status" value="1"/>
</dbReference>
<accession>A0A179GJI8</accession>
<dbReference type="InterPro" id="IPR052562">
    <property type="entry name" value="Ketohexokinase-related"/>
</dbReference>
<reference evidence="1 2" key="1">
    <citation type="submission" date="2016-01" db="EMBL/GenBank/DDBJ databases">
        <title>Biosynthesis of antibiotic leucinostatins and their inhibition on Phytophthora in bio-control Purpureocillium lilacinum.</title>
        <authorList>
            <person name="Wang G."/>
            <person name="Liu Z."/>
            <person name="Lin R."/>
            <person name="Li E."/>
            <person name="Mao Z."/>
            <person name="Ling J."/>
            <person name="Yin W."/>
            <person name="Xie B."/>
        </authorList>
    </citation>
    <scope>NUCLEOTIDE SEQUENCE [LARGE SCALE GENOMIC DNA]</scope>
    <source>
        <strain evidence="1">PLBJ-1</strain>
    </source>
</reference>
<dbReference type="Proteomes" id="UP000078240">
    <property type="component" value="Unassembled WGS sequence"/>
</dbReference>
<evidence type="ECO:0000313" key="1">
    <source>
        <dbReference type="EMBL" id="OAQ77531.1"/>
    </source>
</evidence>
<dbReference type="Gene3D" id="3.40.1190.20">
    <property type="match status" value="1"/>
</dbReference>
<name>A0A179GJI8_PURLI</name>
<evidence type="ECO:0000313" key="2">
    <source>
        <dbReference type="Proteomes" id="UP000078240"/>
    </source>
</evidence>
<keyword evidence="1" id="KW-0418">Kinase</keyword>
<protein>
    <submittedName>
        <fullName evidence="1">PfkB family kinase</fullName>
    </submittedName>
</protein>
<keyword evidence="1" id="KW-0808">Transferase</keyword>
<dbReference type="PANTHER" id="PTHR42774:SF3">
    <property type="entry name" value="KETOHEXOKINASE"/>
    <property type="match status" value="1"/>
</dbReference>